<dbReference type="SUPFAM" id="SSF52540">
    <property type="entry name" value="P-loop containing nucleoside triphosphate hydrolases"/>
    <property type="match status" value="2"/>
</dbReference>
<dbReference type="InterPro" id="IPR032781">
    <property type="entry name" value="ABC_tran_Xtn"/>
</dbReference>
<dbReference type="Pfam" id="PF12848">
    <property type="entry name" value="ABC_tran_Xtn"/>
    <property type="match status" value="1"/>
</dbReference>
<gene>
    <name evidence="4" type="ORF">KDK_04980</name>
</gene>
<keyword evidence="1" id="KW-0547">Nucleotide-binding</keyword>
<dbReference type="Gene3D" id="3.40.50.300">
    <property type="entry name" value="P-loop containing nucleotide triphosphate hydrolases"/>
    <property type="match status" value="2"/>
</dbReference>
<comment type="caution">
    <text evidence="4">The sequence shown here is derived from an EMBL/GenBank/DDBJ whole genome shotgun (WGS) entry which is preliminary data.</text>
</comment>
<organism evidence="4 5">
    <name type="scientific">Dictyobacter kobayashii</name>
    <dbReference type="NCBI Taxonomy" id="2014872"/>
    <lineage>
        <taxon>Bacteria</taxon>
        <taxon>Bacillati</taxon>
        <taxon>Chloroflexota</taxon>
        <taxon>Ktedonobacteria</taxon>
        <taxon>Ktedonobacterales</taxon>
        <taxon>Dictyobacteraceae</taxon>
        <taxon>Dictyobacter</taxon>
    </lineage>
</organism>
<name>A0A402AC85_9CHLR</name>
<dbReference type="PROSITE" id="PS00211">
    <property type="entry name" value="ABC_TRANSPORTER_1"/>
    <property type="match status" value="2"/>
</dbReference>
<feature type="domain" description="ABC transporter" evidence="3">
    <location>
        <begin position="389"/>
        <end position="588"/>
    </location>
</feature>
<dbReference type="InterPro" id="IPR017871">
    <property type="entry name" value="ABC_transporter-like_CS"/>
</dbReference>
<feature type="domain" description="ABC transporter" evidence="3">
    <location>
        <begin position="39"/>
        <end position="303"/>
    </location>
</feature>
<dbReference type="InterPro" id="IPR051309">
    <property type="entry name" value="ABCF_ATPase"/>
</dbReference>
<evidence type="ECO:0000259" key="3">
    <source>
        <dbReference type="PROSITE" id="PS50893"/>
    </source>
</evidence>
<dbReference type="Pfam" id="PF00005">
    <property type="entry name" value="ABC_tran"/>
    <property type="match status" value="2"/>
</dbReference>
<dbReference type="PANTHER" id="PTHR42855:SF2">
    <property type="entry name" value="DRUG RESISTANCE ABC TRANSPORTER,ATP-BINDING PROTEIN"/>
    <property type="match status" value="1"/>
</dbReference>
<keyword evidence="2 4" id="KW-0067">ATP-binding</keyword>
<protein>
    <submittedName>
        <fullName evidence="4">ABC transporter ATP-binding protein</fullName>
    </submittedName>
</protein>
<dbReference type="AlphaFoldDB" id="A0A402AC85"/>
<evidence type="ECO:0000256" key="2">
    <source>
        <dbReference type="ARBA" id="ARBA00022840"/>
    </source>
</evidence>
<dbReference type="Proteomes" id="UP000287188">
    <property type="component" value="Unassembled WGS sequence"/>
</dbReference>
<dbReference type="CDD" id="cd03221">
    <property type="entry name" value="ABCF_EF-3"/>
    <property type="match status" value="2"/>
</dbReference>
<accession>A0A402AC85</accession>
<dbReference type="FunFam" id="3.40.50.300:FF:000011">
    <property type="entry name" value="Putative ABC transporter ATP-binding component"/>
    <property type="match status" value="1"/>
</dbReference>
<evidence type="ECO:0000313" key="4">
    <source>
        <dbReference type="EMBL" id="GCE16698.1"/>
    </source>
</evidence>
<dbReference type="EMBL" id="BIFS01000001">
    <property type="protein sequence ID" value="GCE16698.1"/>
    <property type="molecule type" value="Genomic_DNA"/>
</dbReference>
<dbReference type="PANTHER" id="PTHR42855">
    <property type="entry name" value="ABC TRANSPORTER ATP-BINDING SUBUNIT"/>
    <property type="match status" value="1"/>
</dbReference>
<dbReference type="GO" id="GO:0016887">
    <property type="term" value="F:ATP hydrolysis activity"/>
    <property type="evidence" value="ECO:0007669"/>
    <property type="project" value="InterPro"/>
</dbReference>
<dbReference type="NCBIfam" id="NF000355">
    <property type="entry name" value="ribo_prot_ABC_F"/>
    <property type="match status" value="1"/>
</dbReference>
<dbReference type="InterPro" id="IPR003593">
    <property type="entry name" value="AAA+_ATPase"/>
</dbReference>
<dbReference type="SMART" id="SM00382">
    <property type="entry name" value="AAA"/>
    <property type="match status" value="2"/>
</dbReference>
<proteinExistence type="predicted"/>
<evidence type="ECO:0000256" key="1">
    <source>
        <dbReference type="ARBA" id="ARBA00022741"/>
    </source>
</evidence>
<sequence>MLSSIQINSLYKKLKSLYFISEVIKWVCVYSRGEEIMLLAVRNISKSYGITTVLETISFVINDGDRIGLVGTNGVGKSVLLKILAREETADTGDIAYAPSIEIGYLPQATPDFYGQTIDDLLLESVGNLRQLEEKMRQLEFVMSKSAEDEIATVMEEYSDVTSKFQSRGGYELDHKIDVVMNGLELSHLPRDRDIETLSGGEKARIGLASLLLRAPDILLLDEPTNHLDFATVNWLESYINQHSGAVLYASHDRQFLNRTVKNVFEIDEYTHNLISYTGNYDDYVAAKEAARLKWEDDYKEQQEKLKSLKHYIKTTARTVGGYNHASKDNEKYFFNNKGNRAENAVVRAVKNAEEQIRRIEADSISKPPEPLNITPRFQTETLKADIAIRVSNLSKKFHERYVLHDINFALKSDAHVVIVGPNGVGKSTLLKIIEHLETPDQGEVYITNAARVGYLAQEPAFQDLNRTTLDAYSDGLEGGMEEFVAGLLRYGLFRYEDLSKLVGQLSLGQRRKLEISRLIAQRPNILLLDEPTNHISLDVLEAFEAAVKHFPGPVLAVSHDRWFIQHFGGEIWQINDGMLQQNIEFELP</sequence>
<evidence type="ECO:0000313" key="5">
    <source>
        <dbReference type="Proteomes" id="UP000287188"/>
    </source>
</evidence>
<dbReference type="GO" id="GO:0005524">
    <property type="term" value="F:ATP binding"/>
    <property type="evidence" value="ECO:0007669"/>
    <property type="project" value="UniProtKB-KW"/>
</dbReference>
<dbReference type="PROSITE" id="PS50893">
    <property type="entry name" value="ABC_TRANSPORTER_2"/>
    <property type="match status" value="2"/>
</dbReference>
<keyword evidence="5" id="KW-1185">Reference proteome</keyword>
<dbReference type="InterPro" id="IPR027417">
    <property type="entry name" value="P-loop_NTPase"/>
</dbReference>
<dbReference type="InterPro" id="IPR003439">
    <property type="entry name" value="ABC_transporter-like_ATP-bd"/>
</dbReference>
<reference evidence="5" key="1">
    <citation type="submission" date="2018-12" db="EMBL/GenBank/DDBJ databases">
        <title>Tengunoibacter tsumagoiensis gen. nov., sp. nov., Dictyobacter kobayashii sp. nov., D. alpinus sp. nov., and D. joshuensis sp. nov. and description of Dictyobacteraceae fam. nov. within the order Ktedonobacterales isolated from Tengu-no-mugimeshi.</title>
        <authorList>
            <person name="Wang C.M."/>
            <person name="Zheng Y."/>
            <person name="Sakai Y."/>
            <person name="Toyoda A."/>
            <person name="Minakuchi Y."/>
            <person name="Abe K."/>
            <person name="Yokota A."/>
            <person name="Yabe S."/>
        </authorList>
    </citation>
    <scope>NUCLEOTIDE SEQUENCE [LARGE SCALE GENOMIC DNA]</scope>
    <source>
        <strain evidence="5">Uno11</strain>
    </source>
</reference>